<evidence type="ECO:0000256" key="2">
    <source>
        <dbReference type="ARBA" id="ARBA00022723"/>
    </source>
</evidence>
<dbReference type="GO" id="GO:0042597">
    <property type="term" value="C:periplasmic space"/>
    <property type="evidence" value="ECO:0007669"/>
    <property type="project" value="InterPro"/>
</dbReference>
<dbReference type="InterPro" id="IPR007348">
    <property type="entry name" value="CopC_dom"/>
</dbReference>
<dbReference type="Gene3D" id="2.60.40.1220">
    <property type="match status" value="1"/>
</dbReference>
<evidence type="ECO:0000256" key="1">
    <source>
        <dbReference type="ARBA" id="ARBA00004196"/>
    </source>
</evidence>
<reference evidence="9 10" key="1">
    <citation type="submission" date="2019-09" db="EMBL/GenBank/DDBJ databases">
        <title>Complete Genome Sequence of Janibacter melonis M714 with both human health impact and industrial applications.</title>
        <authorList>
            <person name="Jin M."/>
            <person name="Zhao Q.R."/>
        </authorList>
    </citation>
    <scope>NUCLEOTIDE SEQUENCE [LARGE SCALE GENOMIC DNA]</scope>
    <source>
        <strain evidence="9 10">M714</strain>
    </source>
</reference>
<dbReference type="GO" id="GO:0005507">
    <property type="term" value="F:copper ion binding"/>
    <property type="evidence" value="ECO:0007669"/>
    <property type="project" value="InterPro"/>
</dbReference>
<dbReference type="InterPro" id="IPR014755">
    <property type="entry name" value="Cu-Rt/internalin_Ig-like"/>
</dbReference>
<evidence type="ECO:0000256" key="4">
    <source>
        <dbReference type="ARBA" id="ARBA00023008"/>
    </source>
</evidence>
<organism evidence="9 10">
    <name type="scientific">Janibacter melonis</name>
    <dbReference type="NCBI Taxonomy" id="262209"/>
    <lineage>
        <taxon>Bacteria</taxon>
        <taxon>Bacillati</taxon>
        <taxon>Actinomycetota</taxon>
        <taxon>Actinomycetes</taxon>
        <taxon>Micrococcales</taxon>
        <taxon>Intrasporangiaceae</taxon>
        <taxon>Janibacter</taxon>
    </lineage>
</organism>
<evidence type="ECO:0000313" key="9">
    <source>
        <dbReference type="EMBL" id="QFQ29783.2"/>
    </source>
</evidence>
<dbReference type="SUPFAM" id="SSF81296">
    <property type="entry name" value="E set domains"/>
    <property type="match status" value="1"/>
</dbReference>
<feature type="transmembrane region" description="Helical" evidence="6">
    <location>
        <begin position="236"/>
        <end position="257"/>
    </location>
</feature>
<evidence type="ECO:0000256" key="6">
    <source>
        <dbReference type="SAM" id="Phobius"/>
    </source>
</evidence>
<keyword evidence="4" id="KW-0186">Copper</keyword>
<dbReference type="Pfam" id="PF04234">
    <property type="entry name" value="CopC"/>
    <property type="match status" value="1"/>
</dbReference>
<feature type="compositionally biased region" description="Polar residues" evidence="5">
    <location>
        <begin position="75"/>
        <end position="86"/>
    </location>
</feature>
<feature type="region of interest" description="Disordered" evidence="5">
    <location>
        <begin position="75"/>
        <end position="101"/>
    </location>
</feature>
<sequence>MTSARAVISPTSALRASLVACVAAVLALAGALPASAHAALVRSSPTSGSTLTAVPPEVALTFNESIDPQFTSVTVKSGSTTASTGKPTVEGPTVYQSLDPRMDEGTYTVSYRVTSADGHPVSGSYTFTYTSSGGEDPEPSGSSTSEPSTTSSTSEPSTSSTSEPSSSSTSEPSSTSTTTSSSSSTSSTSSTSDTPSSSSTTTPSETTTEPSTTSSSPSTDEPVESTADGAQDGSPWWVWLLVALGGLALLGALVAYLRGRSERQDDEFDFRDDDLR</sequence>
<feature type="domain" description="CopC" evidence="8">
    <location>
        <begin position="37"/>
        <end position="128"/>
    </location>
</feature>
<keyword evidence="3 7" id="KW-0732">Signal</keyword>
<feature type="compositionally biased region" description="Low complexity" evidence="5">
    <location>
        <begin position="122"/>
        <end position="226"/>
    </location>
</feature>
<evidence type="ECO:0000259" key="8">
    <source>
        <dbReference type="Pfam" id="PF04234"/>
    </source>
</evidence>
<dbReference type="GO" id="GO:0005886">
    <property type="term" value="C:plasma membrane"/>
    <property type="evidence" value="ECO:0007669"/>
    <property type="project" value="TreeGrafter"/>
</dbReference>
<evidence type="ECO:0000256" key="7">
    <source>
        <dbReference type="SAM" id="SignalP"/>
    </source>
</evidence>
<dbReference type="AlphaFoldDB" id="A0A5P8FKR9"/>
<dbReference type="EMBL" id="CP044548">
    <property type="protein sequence ID" value="QFQ29783.2"/>
    <property type="molecule type" value="Genomic_DNA"/>
</dbReference>
<dbReference type="InterPro" id="IPR032694">
    <property type="entry name" value="CopC/D"/>
</dbReference>
<gene>
    <name evidence="9" type="ORF">EEW87_004680</name>
</gene>
<dbReference type="GO" id="GO:0030313">
    <property type="term" value="C:cell envelope"/>
    <property type="evidence" value="ECO:0007669"/>
    <property type="project" value="UniProtKB-SubCell"/>
</dbReference>
<feature type="chain" id="PRO_5030136307" description="CopC domain-containing protein" evidence="7">
    <location>
        <begin position="39"/>
        <end position="276"/>
    </location>
</feature>
<dbReference type="GO" id="GO:0006825">
    <property type="term" value="P:copper ion transport"/>
    <property type="evidence" value="ECO:0007669"/>
    <property type="project" value="InterPro"/>
</dbReference>
<keyword evidence="6" id="KW-0472">Membrane</keyword>
<dbReference type="PANTHER" id="PTHR34820:SF4">
    <property type="entry name" value="INNER MEMBRANE PROTEIN YEBZ"/>
    <property type="match status" value="1"/>
</dbReference>
<feature type="signal peptide" evidence="7">
    <location>
        <begin position="1"/>
        <end position="38"/>
    </location>
</feature>
<dbReference type="Proteomes" id="UP000271708">
    <property type="component" value="Chromosome"/>
</dbReference>
<comment type="subcellular location">
    <subcellularLocation>
        <location evidence="1">Cell envelope</location>
    </subcellularLocation>
</comment>
<dbReference type="GO" id="GO:0046688">
    <property type="term" value="P:response to copper ion"/>
    <property type="evidence" value="ECO:0007669"/>
    <property type="project" value="InterPro"/>
</dbReference>
<dbReference type="InterPro" id="IPR014756">
    <property type="entry name" value="Ig_E-set"/>
</dbReference>
<accession>A0A5P8FKR9</accession>
<feature type="region of interest" description="Disordered" evidence="5">
    <location>
        <begin position="115"/>
        <end position="232"/>
    </location>
</feature>
<dbReference type="PANTHER" id="PTHR34820">
    <property type="entry name" value="INNER MEMBRANE PROTEIN YEBZ"/>
    <property type="match status" value="1"/>
</dbReference>
<dbReference type="GeneID" id="59160447"/>
<evidence type="ECO:0000313" key="10">
    <source>
        <dbReference type="Proteomes" id="UP000271708"/>
    </source>
</evidence>
<keyword evidence="6" id="KW-1133">Transmembrane helix</keyword>
<proteinExistence type="predicted"/>
<keyword evidence="6" id="KW-0812">Transmembrane</keyword>
<evidence type="ECO:0000256" key="3">
    <source>
        <dbReference type="ARBA" id="ARBA00022729"/>
    </source>
</evidence>
<name>A0A5P8FKR9_9MICO</name>
<protein>
    <recommendedName>
        <fullName evidence="8">CopC domain-containing protein</fullName>
    </recommendedName>
</protein>
<dbReference type="KEGG" id="jme:EEW87_004680"/>
<dbReference type="RefSeq" id="WP_163562357.1">
    <property type="nucleotide sequence ID" value="NZ_CP044548.2"/>
</dbReference>
<keyword evidence="2" id="KW-0479">Metal-binding</keyword>
<evidence type="ECO:0000256" key="5">
    <source>
        <dbReference type="SAM" id="MobiDB-lite"/>
    </source>
</evidence>